<evidence type="ECO:0000313" key="2">
    <source>
        <dbReference type="Proteomes" id="UP001589647"/>
    </source>
</evidence>
<name>A0ABV5IXN9_9ACTN</name>
<protein>
    <submittedName>
        <fullName evidence="1">Uncharacterized protein</fullName>
    </submittedName>
</protein>
<keyword evidence="2" id="KW-1185">Reference proteome</keyword>
<organism evidence="1 2">
    <name type="scientific">Nonomuraea spiralis</name>
    <dbReference type="NCBI Taxonomy" id="46182"/>
    <lineage>
        <taxon>Bacteria</taxon>
        <taxon>Bacillati</taxon>
        <taxon>Actinomycetota</taxon>
        <taxon>Actinomycetes</taxon>
        <taxon>Streptosporangiales</taxon>
        <taxon>Streptosporangiaceae</taxon>
        <taxon>Nonomuraea</taxon>
    </lineage>
</organism>
<proteinExistence type="predicted"/>
<dbReference type="EMBL" id="JBHMEI010000078">
    <property type="protein sequence ID" value="MFB9208685.1"/>
    <property type="molecule type" value="Genomic_DNA"/>
</dbReference>
<reference evidence="1 2" key="1">
    <citation type="submission" date="2024-09" db="EMBL/GenBank/DDBJ databases">
        <authorList>
            <person name="Sun Q."/>
            <person name="Mori K."/>
        </authorList>
    </citation>
    <scope>NUCLEOTIDE SEQUENCE [LARGE SCALE GENOMIC DNA]</scope>
    <source>
        <strain evidence="1 2">CCM 3426</strain>
    </source>
</reference>
<dbReference type="RefSeq" id="WP_189647709.1">
    <property type="nucleotide sequence ID" value="NZ_BMRC01000005.1"/>
</dbReference>
<comment type="caution">
    <text evidence="1">The sequence shown here is derived from an EMBL/GenBank/DDBJ whole genome shotgun (WGS) entry which is preliminary data.</text>
</comment>
<gene>
    <name evidence="1" type="ORF">ACFFV7_46410</name>
</gene>
<evidence type="ECO:0000313" key="1">
    <source>
        <dbReference type="EMBL" id="MFB9208685.1"/>
    </source>
</evidence>
<accession>A0ABV5IXN9</accession>
<dbReference type="Proteomes" id="UP001589647">
    <property type="component" value="Unassembled WGS sequence"/>
</dbReference>
<sequence>MSLKDQPVFRTVQAPDSYPRTTSAAVRYVPILKDEVVIGYLWAATTDDAARYVPREQAGDAAFDAAVAWTQRLRWAKANGVTPLRALRHWAGEAEDPRAGRVPVGRPFELASLEALVELAADG</sequence>